<comment type="subcellular location">
    <subcellularLocation>
        <location evidence="1">Secreted</location>
    </subcellularLocation>
</comment>
<organism evidence="3 4">
    <name type="scientific">Glossina morsitans morsitans</name>
    <name type="common">Savannah tsetse fly</name>
    <dbReference type="NCBI Taxonomy" id="37546"/>
    <lineage>
        <taxon>Eukaryota</taxon>
        <taxon>Metazoa</taxon>
        <taxon>Ecdysozoa</taxon>
        <taxon>Arthropoda</taxon>
        <taxon>Hexapoda</taxon>
        <taxon>Insecta</taxon>
        <taxon>Pterygota</taxon>
        <taxon>Neoptera</taxon>
        <taxon>Endopterygota</taxon>
        <taxon>Diptera</taxon>
        <taxon>Brachycera</taxon>
        <taxon>Muscomorpha</taxon>
        <taxon>Hippoboscoidea</taxon>
        <taxon>Glossinidae</taxon>
        <taxon>Glossina</taxon>
    </lineage>
</organism>
<evidence type="ECO:0008006" key="5">
    <source>
        <dbReference type="Google" id="ProtNLM"/>
    </source>
</evidence>
<accession>A0A1B0FPL3</accession>
<evidence type="ECO:0000313" key="4">
    <source>
        <dbReference type="Proteomes" id="UP000092444"/>
    </source>
</evidence>
<evidence type="ECO:0000256" key="1">
    <source>
        <dbReference type="ARBA" id="ARBA00004613"/>
    </source>
</evidence>
<keyword evidence="2" id="KW-0964">Secreted</keyword>
<dbReference type="AlphaFoldDB" id="A0A1B0FPL3"/>
<dbReference type="PhylomeDB" id="A0A1B0FPL3"/>
<keyword evidence="4" id="KW-1185">Reference proteome</keyword>
<dbReference type="SUPFAM" id="SSF55797">
    <property type="entry name" value="PR-1-like"/>
    <property type="match status" value="1"/>
</dbReference>
<dbReference type="VEuPathDB" id="VectorBase:GMOY005851"/>
<sequence length="219" mass="24649">MNFSMKLIHNTLRNNISSGTYTNKLGQTFPIAARMREVIWDNELEFMTETWVRSGKESKVDCIGSQRLNFVSGRQYAKPQKFKVPFFSMVDAHLEFYTKNIDKISNTREMQSYGTALAASSAPGFLTTIQERMSRIGCSAAVGINASKGPQYPIVPYIYLIACALDFDIKGSQAVYKVHPTDPASECDHWGAKRSTKYPYLCTNTGEIFPYVEELVPPV</sequence>
<dbReference type="EnsemblMetazoa" id="GMOY005851-RA">
    <property type="protein sequence ID" value="GMOY005851-PA"/>
    <property type="gene ID" value="GMOY005851"/>
</dbReference>
<dbReference type="Proteomes" id="UP000092444">
    <property type="component" value="Unassembled WGS sequence"/>
</dbReference>
<evidence type="ECO:0000313" key="3">
    <source>
        <dbReference type="EnsemblMetazoa" id="GMOY005851-PA"/>
    </source>
</evidence>
<reference evidence="3" key="1">
    <citation type="submission" date="2020-05" db="UniProtKB">
        <authorList>
            <consortium name="EnsemblMetazoa"/>
        </authorList>
    </citation>
    <scope>IDENTIFICATION</scope>
    <source>
        <strain evidence="3">Yale</strain>
    </source>
</reference>
<evidence type="ECO:0000256" key="2">
    <source>
        <dbReference type="ARBA" id="ARBA00022525"/>
    </source>
</evidence>
<dbReference type="STRING" id="37546.A0A1B0FPL3"/>
<proteinExistence type="predicted"/>
<dbReference type="InterPro" id="IPR035940">
    <property type="entry name" value="CAP_sf"/>
</dbReference>
<name>A0A1B0FPL3_GLOMM</name>
<dbReference type="EMBL" id="CCAG010010558">
    <property type="status" value="NOT_ANNOTATED_CDS"/>
    <property type="molecule type" value="Genomic_DNA"/>
</dbReference>
<protein>
    <recommendedName>
        <fullName evidence="5">SCP domain-containing protein</fullName>
    </recommendedName>
</protein>
<dbReference type="Gene3D" id="3.40.33.10">
    <property type="entry name" value="CAP"/>
    <property type="match status" value="1"/>
</dbReference>